<dbReference type="InParanoid" id="D2W6K9"/>
<dbReference type="SUPFAM" id="SSF52047">
    <property type="entry name" value="RNI-like"/>
    <property type="match status" value="1"/>
</dbReference>
<dbReference type="Proteomes" id="UP000006671">
    <property type="component" value="Unassembled WGS sequence"/>
</dbReference>
<dbReference type="GeneID" id="8860177"/>
<organism evidence="2">
    <name type="scientific">Naegleria gruberi</name>
    <name type="common">Amoeba</name>
    <dbReference type="NCBI Taxonomy" id="5762"/>
    <lineage>
        <taxon>Eukaryota</taxon>
        <taxon>Discoba</taxon>
        <taxon>Heterolobosea</taxon>
        <taxon>Tetramitia</taxon>
        <taxon>Eutetramitia</taxon>
        <taxon>Vahlkampfiidae</taxon>
        <taxon>Naegleria</taxon>
    </lineage>
</organism>
<gene>
    <name evidence="1" type="ORF">NAEGRDRAFT_77053</name>
</gene>
<dbReference type="RefSeq" id="XP_002668037.1">
    <property type="nucleotide sequence ID" value="XM_002667991.1"/>
</dbReference>
<evidence type="ECO:0000313" key="2">
    <source>
        <dbReference type="Proteomes" id="UP000006671"/>
    </source>
</evidence>
<name>D2W6K9_NAEGR</name>
<protein>
    <submittedName>
        <fullName evidence="1">Predicted protein</fullName>
    </submittedName>
</protein>
<dbReference type="AlphaFoldDB" id="D2W6K9"/>
<dbReference type="Gene3D" id="3.80.10.10">
    <property type="entry name" value="Ribonuclease Inhibitor"/>
    <property type="match status" value="1"/>
</dbReference>
<reference evidence="1 2" key="1">
    <citation type="journal article" date="2010" name="Cell">
        <title>The genome of Naegleria gruberi illuminates early eukaryotic versatility.</title>
        <authorList>
            <person name="Fritz-Laylin L.K."/>
            <person name="Prochnik S.E."/>
            <person name="Ginger M.L."/>
            <person name="Dacks J.B."/>
            <person name="Carpenter M.L."/>
            <person name="Field M.C."/>
            <person name="Kuo A."/>
            <person name="Paredez A."/>
            <person name="Chapman J."/>
            <person name="Pham J."/>
            <person name="Shu S."/>
            <person name="Neupane R."/>
            <person name="Cipriano M."/>
            <person name="Mancuso J."/>
            <person name="Tu H."/>
            <person name="Salamov A."/>
            <person name="Lindquist E."/>
            <person name="Shapiro H."/>
            <person name="Lucas S."/>
            <person name="Grigoriev I.V."/>
            <person name="Cande W.Z."/>
            <person name="Fulton C."/>
            <person name="Rokhsar D.S."/>
            <person name="Dawson S.C."/>
        </authorList>
    </citation>
    <scope>NUCLEOTIDE SEQUENCE [LARGE SCALE GENOMIC DNA]</scope>
    <source>
        <strain evidence="1 2">NEG-M</strain>
    </source>
</reference>
<evidence type="ECO:0000313" key="1">
    <source>
        <dbReference type="EMBL" id="EFC35293.1"/>
    </source>
</evidence>
<accession>D2W6K9</accession>
<dbReference type="EMBL" id="GG739415">
    <property type="protein sequence ID" value="EFC35293.1"/>
    <property type="molecule type" value="Genomic_DNA"/>
</dbReference>
<sequence length="103" mass="11999">MTQLTNLDISCNNKFNGTPLAEIISRMTNLKELAFRFSGLDREGLLWILEMKQLTSLDIYGHLFDSNVEELIYNNLKQLVKLNIKEKPPLNEHVIPLNYSFSW</sequence>
<keyword evidence="2" id="KW-1185">Reference proteome</keyword>
<dbReference type="InterPro" id="IPR032675">
    <property type="entry name" value="LRR_dom_sf"/>
</dbReference>
<proteinExistence type="predicted"/>
<dbReference type="KEGG" id="ngr:NAEGRDRAFT_77053"/>
<dbReference type="VEuPathDB" id="AmoebaDB:NAEGRDRAFT_77053"/>